<dbReference type="Gene3D" id="1.10.287.130">
    <property type="match status" value="1"/>
</dbReference>
<dbReference type="InterPro" id="IPR058846">
    <property type="entry name" value="PAS-like"/>
</dbReference>
<dbReference type="PRINTS" id="PR00344">
    <property type="entry name" value="BCTRLSENSOR"/>
</dbReference>
<evidence type="ECO:0000256" key="1">
    <source>
        <dbReference type="ARBA" id="ARBA00022553"/>
    </source>
</evidence>
<dbReference type="Pfam" id="PF26131">
    <property type="entry name" value="PAS-like"/>
    <property type="match status" value="1"/>
</dbReference>
<feature type="region of interest" description="Disordered" evidence="3">
    <location>
        <begin position="111"/>
        <end position="189"/>
    </location>
</feature>
<protein>
    <submittedName>
        <fullName evidence="7">Hybrid signal transduction histidine kinase K</fullName>
    </submittedName>
</protein>
<feature type="modified residue" description="4-aspartylphosphate" evidence="2">
    <location>
        <position position="1123"/>
    </location>
</feature>
<dbReference type="SMART" id="SM00387">
    <property type="entry name" value="HATPase_c"/>
    <property type="match status" value="1"/>
</dbReference>
<dbReference type="SMART" id="SM00091">
    <property type="entry name" value="PAS"/>
    <property type="match status" value="1"/>
</dbReference>
<dbReference type="Pfam" id="PF00512">
    <property type="entry name" value="HisKA"/>
    <property type="match status" value="1"/>
</dbReference>
<dbReference type="InterPro" id="IPR036097">
    <property type="entry name" value="HisK_dim/P_sf"/>
</dbReference>
<dbReference type="PANTHER" id="PTHR43719:SF30">
    <property type="entry name" value="TWO-COMPONENT SYSTEM RESPONSE REGULATOR"/>
    <property type="match status" value="1"/>
</dbReference>
<dbReference type="SUPFAM" id="SSF55874">
    <property type="entry name" value="ATPase domain of HSP90 chaperone/DNA topoisomerase II/histidine kinase"/>
    <property type="match status" value="1"/>
</dbReference>
<dbReference type="EMBL" id="QGMI01000262">
    <property type="protein sequence ID" value="TVY43823.1"/>
    <property type="molecule type" value="Genomic_DNA"/>
</dbReference>
<dbReference type="PROSITE" id="PS50112">
    <property type="entry name" value="PAS"/>
    <property type="match status" value="1"/>
</dbReference>
<feature type="domain" description="Response regulatory" evidence="5">
    <location>
        <begin position="1066"/>
        <end position="1194"/>
    </location>
</feature>
<dbReference type="InterPro" id="IPR004358">
    <property type="entry name" value="Sig_transdc_His_kin-like_C"/>
</dbReference>
<evidence type="ECO:0000256" key="2">
    <source>
        <dbReference type="PROSITE-ProRule" id="PRU00169"/>
    </source>
</evidence>
<keyword evidence="1 2" id="KW-0597">Phosphoprotein</keyword>
<dbReference type="InterPro" id="IPR035965">
    <property type="entry name" value="PAS-like_dom_sf"/>
</dbReference>
<keyword evidence="7" id="KW-0808">Transferase</keyword>
<dbReference type="InterPro" id="IPR036890">
    <property type="entry name" value="HATPase_C_sf"/>
</dbReference>
<evidence type="ECO:0000259" key="4">
    <source>
        <dbReference type="PROSITE" id="PS50109"/>
    </source>
</evidence>
<evidence type="ECO:0000259" key="6">
    <source>
        <dbReference type="PROSITE" id="PS50112"/>
    </source>
</evidence>
<dbReference type="InterPro" id="IPR050956">
    <property type="entry name" value="2C_system_His_kinase"/>
</dbReference>
<dbReference type="InterPro" id="IPR001789">
    <property type="entry name" value="Sig_transdc_resp-reg_receiver"/>
</dbReference>
<dbReference type="SMART" id="SM00448">
    <property type="entry name" value="REC"/>
    <property type="match status" value="1"/>
</dbReference>
<dbReference type="GO" id="GO:0000155">
    <property type="term" value="F:phosphorelay sensor kinase activity"/>
    <property type="evidence" value="ECO:0007669"/>
    <property type="project" value="InterPro"/>
</dbReference>
<dbReference type="InterPro" id="IPR003594">
    <property type="entry name" value="HATPase_dom"/>
</dbReference>
<comment type="caution">
    <text evidence="7">The sequence shown here is derived from an EMBL/GenBank/DDBJ whole genome shotgun (WGS) entry which is preliminary data.</text>
</comment>
<accession>A0A8H8UDB7</accession>
<dbReference type="InterPro" id="IPR011006">
    <property type="entry name" value="CheY-like_superfamily"/>
</dbReference>
<dbReference type="Gene3D" id="3.30.565.10">
    <property type="entry name" value="Histidine kinase-like ATPase, C-terminal domain"/>
    <property type="match status" value="1"/>
</dbReference>
<dbReference type="InterPro" id="IPR003661">
    <property type="entry name" value="HisK_dim/P_dom"/>
</dbReference>
<keyword evidence="7" id="KW-0418">Kinase</keyword>
<dbReference type="AlphaFoldDB" id="A0A8H8UDB7"/>
<reference evidence="7 8" key="1">
    <citation type="submission" date="2018-05" db="EMBL/GenBank/DDBJ databases">
        <title>Genome sequencing and assembly of the regulated plant pathogen Lachnellula willkommii and related sister species for the development of diagnostic species identification markers.</title>
        <authorList>
            <person name="Giroux E."/>
            <person name="Bilodeau G."/>
        </authorList>
    </citation>
    <scope>NUCLEOTIDE SEQUENCE [LARGE SCALE GENOMIC DNA]</scope>
    <source>
        <strain evidence="7 8">CBS 160.35</strain>
    </source>
</reference>
<dbReference type="Gene3D" id="3.40.50.2300">
    <property type="match status" value="1"/>
</dbReference>
<name>A0A8H8UDB7_9HELO</name>
<feature type="compositionally biased region" description="Low complexity" evidence="3">
    <location>
        <begin position="163"/>
        <end position="172"/>
    </location>
</feature>
<proteinExistence type="predicted"/>
<dbReference type="Pfam" id="PF00072">
    <property type="entry name" value="Response_reg"/>
    <property type="match status" value="1"/>
</dbReference>
<dbReference type="SUPFAM" id="SSF47384">
    <property type="entry name" value="Homodimeric domain of signal transducing histidine kinase"/>
    <property type="match status" value="1"/>
</dbReference>
<dbReference type="CDD" id="cd00082">
    <property type="entry name" value="HisKA"/>
    <property type="match status" value="1"/>
</dbReference>
<organism evidence="7 8">
    <name type="scientific">Lachnellula occidentalis</name>
    <dbReference type="NCBI Taxonomy" id="215460"/>
    <lineage>
        <taxon>Eukaryota</taxon>
        <taxon>Fungi</taxon>
        <taxon>Dikarya</taxon>
        <taxon>Ascomycota</taxon>
        <taxon>Pezizomycotina</taxon>
        <taxon>Leotiomycetes</taxon>
        <taxon>Helotiales</taxon>
        <taxon>Lachnaceae</taxon>
        <taxon>Lachnellula</taxon>
    </lineage>
</organism>
<feature type="domain" description="Histidine kinase" evidence="4">
    <location>
        <begin position="747"/>
        <end position="1015"/>
    </location>
</feature>
<dbReference type="SUPFAM" id="SSF55785">
    <property type="entry name" value="PYP-like sensor domain (PAS domain)"/>
    <property type="match status" value="1"/>
</dbReference>
<dbReference type="Gene3D" id="3.30.450.20">
    <property type="entry name" value="PAS domain"/>
    <property type="match status" value="2"/>
</dbReference>
<dbReference type="PROSITE" id="PS50110">
    <property type="entry name" value="RESPONSE_REGULATORY"/>
    <property type="match status" value="1"/>
</dbReference>
<evidence type="ECO:0000256" key="3">
    <source>
        <dbReference type="SAM" id="MobiDB-lite"/>
    </source>
</evidence>
<evidence type="ECO:0000313" key="7">
    <source>
        <dbReference type="EMBL" id="TVY43823.1"/>
    </source>
</evidence>
<evidence type="ECO:0000313" key="8">
    <source>
        <dbReference type="Proteomes" id="UP000443090"/>
    </source>
</evidence>
<dbReference type="OrthoDB" id="60033at2759"/>
<dbReference type="PANTHER" id="PTHR43719">
    <property type="entry name" value="TWO-COMPONENT HISTIDINE KINASE"/>
    <property type="match status" value="1"/>
</dbReference>
<dbReference type="CDD" id="cd17546">
    <property type="entry name" value="REC_hyHK_CKI1_RcsC-like"/>
    <property type="match status" value="1"/>
</dbReference>
<sequence>MVNDDLHSLGPFEFLATIDLPIFVLDLHAQPNTTPIFQTASLEKLQDIGLAQLKIAGEEARTDPTIAAFLQWAVSSPQASDLPPSSYWGIQWTGRNVRNRWRIIVGEGEAGGLSRDDTRLAERSCQDQTRIASQKGPEPSQKKAQAPPQKPPERPPLAINLHPPSQSSSQRSTVLSPRADERGSTFPLRSPREISFENNVSRKHNNAQCGLFDILKHESKESYCPHLNFFMNFDWASTEMGAISSWSTDLCRMVNILQNDPRPAALYWGESRTMMYNEPFIVVAGEKHPGLLGKFFPEAWSEMHEDFVLAFVKAAETGTSLVIDDACFYIARDGYLEECYCSLSIIPFSTDDGRIAFYISVFDTTKKVVMDRRMAFLHILSQKIASSRAANDFWRQLLRVLQTENADIPFAILYSSGWDINQKPLGSPGPKQTLDDWVLRGLVRVPEPHIRFPRQYSTNEPIEVFLPSFQEMINSDTHTLLLASDGSMPESLVQSLKSANKDNIYETAVFFPIRVTGDYIRGFLILGTNPRQRIDDDYHVFIELLRRQLGVSMAAAVLLEVEISSSKMAAEDATEDWNILSKKLAIQTHETSEVESRFRRMADHAPVGMFHFDPSGVVLYANEDYYRLTEHPRGVISTMCWYKIIMEEDHAEMNREWPKLLDGGKISFELRLKRPFVADEVIGGENVEGSTWIIVAAYAEKDSDGNVVGILGCITDISRQKWAEGVQKRKMLEAIEWKRQQENFIDMTSHEMRNPLSAIIQCADWIGTSVLAFKGNSKDVLLPREMLIEYADAAETIQLCAQHQKRIVDDVLTASKLDSDLLSITPIEVQPIAVIKSALKMFDGELQKSRMELRFRIEPSYREISVDWVCVDPSRLLQILINLMTNAIKFTQTANKRKIAVYLGASLERPKGINGIQYLPRNAAYKDQTADCGSGEVIYLSIAVKDSGRGLDETERDLLFKRFSQATPRTHVEYGGSGLGLFVSRQLTEIQGGQIGVASQAGVGSTFSFYVRTRRCPEQHSSPTSTQIDPRSHTSILTPAALERIGTELSLASTPDEEKNVAGSMHVLIVEDNLVNQKVLSKQLRSAGCVVSVADHGRQALAFLETTHFFPPNTVPLDIVLMDVEMPVMDGLTCVRAIRELQRTGHANGHIPVIAVTANARSEQIRIAKEAGMDSAVVKPFRVPELLPEMRRVLKEAQDMVRRRSSSARSASAPG</sequence>
<dbReference type="InterPro" id="IPR000014">
    <property type="entry name" value="PAS"/>
</dbReference>
<evidence type="ECO:0000259" key="5">
    <source>
        <dbReference type="PROSITE" id="PS50110"/>
    </source>
</evidence>
<dbReference type="InterPro" id="IPR013656">
    <property type="entry name" value="PAS_4"/>
</dbReference>
<dbReference type="SUPFAM" id="SSF52172">
    <property type="entry name" value="CheY-like"/>
    <property type="match status" value="1"/>
</dbReference>
<dbReference type="Pfam" id="PF02518">
    <property type="entry name" value="HATPase_c"/>
    <property type="match status" value="1"/>
</dbReference>
<feature type="compositionally biased region" description="Basic and acidic residues" evidence="3">
    <location>
        <begin position="114"/>
        <end position="125"/>
    </location>
</feature>
<dbReference type="Pfam" id="PF08448">
    <property type="entry name" value="PAS_4"/>
    <property type="match status" value="1"/>
</dbReference>
<dbReference type="InterPro" id="IPR005467">
    <property type="entry name" value="His_kinase_dom"/>
</dbReference>
<keyword evidence="8" id="KW-1185">Reference proteome</keyword>
<dbReference type="PROSITE" id="PS50109">
    <property type="entry name" value="HIS_KIN"/>
    <property type="match status" value="1"/>
</dbReference>
<dbReference type="Proteomes" id="UP000443090">
    <property type="component" value="Unassembled WGS sequence"/>
</dbReference>
<feature type="compositionally biased region" description="Low complexity" evidence="3">
    <location>
        <begin position="137"/>
        <end position="147"/>
    </location>
</feature>
<dbReference type="SMART" id="SM00388">
    <property type="entry name" value="HisKA"/>
    <property type="match status" value="1"/>
</dbReference>
<feature type="domain" description="PAS" evidence="6">
    <location>
        <begin position="594"/>
        <end position="664"/>
    </location>
</feature>
<gene>
    <name evidence="7" type="primary">dhkK_0</name>
    <name evidence="7" type="ORF">LOCC1_G004858</name>
</gene>